<keyword evidence="2" id="KW-1185">Reference proteome</keyword>
<name>A0ACC6KWZ4_9SPHI</name>
<reference evidence="1" key="1">
    <citation type="submission" date="2023-07" db="EMBL/GenBank/DDBJ databases">
        <title>Sorghum-associated microbial communities from plants grown in Nebraska, USA.</title>
        <authorList>
            <person name="Schachtman D."/>
        </authorList>
    </citation>
    <scope>NUCLEOTIDE SEQUENCE</scope>
    <source>
        <strain evidence="1">2697</strain>
    </source>
</reference>
<sequence length="63" mass="6799">MQEMDSLIETANTFPMKQAKATEYILCVNAQMLSNVLKHNSAQGPNVQDEVAAVDSGKEISSA</sequence>
<proteinExistence type="predicted"/>
<organism evidence="1 2">
    <name type="scientific">Pedobacter africanus</name>
    <dbReference type="NCBI Taxonomy" id="151894"/>
    <lineage>
        <taxon>Bacteria</taxon>
        <taxon>Pseudomonadati</taxon>
        <taxon>Bacteroidota</taxon>
        <taxon>Sphingobacteriia</taxon>
        <taxon>Sphingobacteriales</taxon>
        <taxon>Sphingobacteriaceae</taxon>
        <taxon>Pedobacter</taxon>
    </lineage>
</organism>
<dbReference type="Proteomes" id="UP001246858">
    <property type="component" value="Unassembled WGS sequence"/>
</dbReference>
<gene>
    <name evidence="1" type="ORF">J2X78_002260</name>
</gene>
<comment type="caution">
    <text evidence="1">The sequence shown here is derived from an EMBL/GenBank/DDBJ whole genome shotgun (WGS) entry which is preliminary data.</text>
</comment>
<evidence type="ECO:0000313" key="1">
    <source>
        <dbReference type="EMBL" id="MDR6783695.1"/>
    </source>
</evidence>
<accession>A0ACC6KWZ4</accession>
<protein>
    <submittedName>
        <fullName evidence="1">Uncharacterized protein</fullName>
    </submittedName>
</protein>
<evidence type="ECO:0000313" key="2">
    <source>
        <dbReference type="Proteomes" id="UP001246858"/>
    </source>
</evidence>
<dbReference type="EMBL" id="JAVDTF010000002">
    <property type="protein sequence ID" value="MDR6783695.1"/>
    <property type="molecule type" value="Genomic_DNA"/>
</dbReference>